<evidence type="ECO:0000313" key="2">
    <source>
        <dbReference type="EMBL" id="JAE30371.1"/>
    </source>
</evidence>
<name>A0A0A9H687_ARUDO</name>
<dbReference type="EMBL" id="GBRH01167525">
    <property type="protein sequence ID" value="JAE30371.1"/>
    <property type="molecule type" value="Transcribed_RNA"/>
</dbReference>
<dbReference type="AlphaFoldDB" id="A0A0A9H687"/>
<feature type="compositionally biased region" description="Low complexity" evidence="1">
    <location>
        <begin position="59"/>
        <end position="75"/>
    </location>
</feature>
<sequence length="96" mass="10640">MLGTPSRRCRRHWRCTVPGSRAARTPPSVPSPRASCEPRTGAARWRTPPRRPRRHSASRRTAASRATSSGRGRPPTKCGGGWCLVRLMSRQTLPGR</sequence>
<reference evidence="2" key="2">
    <citation type="journal article" date="2015" name="Data Brief">
        <title>Shoot transcriptome of the giant reed, Arundo donax.</title>
        <authorList>
            <person name="Barrero R.A."/>
            <person name="Guerrero F.D."/>
            <person name="Moolhuijzen P."/>
            <person name="Goolsby J.A."/>
            <person name="Tidwell J."/>
            <person name="Bellgard S.E."/>
            <person name="Bellgard M.I."/>
        </authorList>
    </citation>
    <scope>NUCLEOTIDE SEQUENCE</scope>
    <source>
        <tissue evidence="2">Shoot tissue taken approximately 20 cm above the soil surface</tissue>
    </source>
</reference>
<organism evidence="2">
    <name type="scientific">Arundo donax</name>
    <name type="common">Giant reed</name>
    <name type="synonym">Donax arundinaceus</name>
    <dbReference type="NCBI Taxonomy" id="35708"/>
    <lineage>
        <taxon>Eukaryota</taxon>
        <taxon>Viridiplantae</taxon>
        <taxon>Streptophyta</taxon>
        <taxon>Embryophyta</taxon>
        <taxon>Tracheophyta</taxon>
        <taxon>Spermatophyta</taxon>
        <taxon>Magnoliopsida</taxon>
        <taxon>Liliopsida</taxon>
        <taxon>Poales</taxon>
        <taxon>Poaceae</taxon>
        <taxon>PACMAD clade</taxon>
        <taxon>Arundinoideae</taxon>
        <taxon>Arundineae</taxon>
        <taxon>Arundo</taxon>
    </lineage>
</organism>
<proteinExistence type="predicted"/>
<protein>
    <submittedName>
        <fullName evidence="2">Uncharacterized protein</fullName>
    </submittedName>
</protein>
<feature type="compositionally biased region" description="Basic residues" evidence="1">
    <location>
        <begin position="47"/>
        <end position="58"/>
    </location>
</feature>
<feature type="region of interest" description="Disordered" evidence="1">
    <location>
        <begin position="18"/>
        <end position="81"/>
    </location>
</feature>
<accession>A0A0A9H687</accession>
<evidence type="ECO:0000256" key="1">
    <source>
        <dbReference type="SAM" id="MobiDB-lite"/>
    </source>
</evidence>
<reference evidence="2" key="1">
    <citation type="submission" date="2014-09" db="EMBL/GenBank/DDBJ databases">
        <authorList>
            <person name="Magalhaes I.L.F."/>
            <person name="Oliveira U."/>
            <person name="Santos F.R."/>
            <person name="Vidigal T.H.D.A."/>
            <person name="Brescovit A.D."/>
            <person name="Santos A.J."/>
        </authorList>
    </citation>
    <scope>NUCLEOTIDE SEQUENCE</scope>
    <source>
        <tissue evidence="2">Shoot tissue taken approximately 20 cm above the soil surface</tissue>
    </source>
</reference>